<reference evidence="4" key="1">
    <citation type="submission" date="2023-10" db="EMBL/GenBank/DDBJ databases">
        <authorList>
            <person name="Chen Y."/>
            <person name="Shah S."/>
            <person name="Dougan E. K."/>
            <person name="Thang M."/>
            <person name="Chan C."/>
        </authorList>
    </citation>
    <scope>NUCLEOTIDE SEQUENCE [LARGE SCALE GENOMIC DNA]</scope>
</reference>
<feature type="compositionally biased region" description="Low complexity" evidence="3">
    <location>
        <begin position="649"/>
        <end position="672"/>
    </location>
</feature>
<dbReference type="Gene3D" id="3.30.420.10">
    <property type="entry name" value="Ribonuclease H-like superfamily/Ribonuclease H"/>
    <property type="match status" value="1"/>
</dbReference>
<dbReference type="InterPro" id="IPR012337">
    <property type="entry name" value="RNaseH-like_sf"/>
</dbReference>
<dbReference type="PANTHER" id="PTHR15092:SF22">
    <property type="entry name" value="POLY(A)-SPECIFIC RIBONUCLEASE PNLDC1"/>
    <property type="match status" value="1"/>
</dbReference>
<protein>
    <recommendedName>
        <fullName evidence="6">Exonuclease domain-containing protein</fullName>
    </recommendedName>
</protein>
<comment type="similarity">
    <text evidence="1">Belongs to the CAF1 family.</text>
</comment>
<dbReference type="Pfam" id="PF00612">
    <property type="entry name" value="IQ"/>
    <property type="match status" value="1"/>
</dbReference>
<accession>A0ABN9QCH8</accession>
<dbReference type="InterPro" id="IPR036397">
    <property type="entry name" value="RNaseH_sf"/>
</dbReference>
<keyword evidence="2" id="KW-0175">Coiled coil</keyword>
<dbReference type="InterPro" id="IPR000048">
    <property type="entry name" value="IQ_motif_EF-hand-BS"/>
</dbReference>
<dbReference type="Pfam" id="PF04857">
    <property type="entry name" value="CAF1"/>
    <property type="match status" value="2"/>
</dbReference>
<proteinExistence type="inferred from homology"/>
<dbReference type="Proteomes" id="UP001189429">
    <property type="component" value="Unassembled WGS sequence"/>
</dbReference>
<feature type="region of interest" description="Disordered" evidence="3">
    <location>
        <begin position="466"/>
        <end position="492"/>
    </location>
</feature>
<name>A0ABN9QCH8_9DINO</name>
<dbReference type="EMBL" id="CAUYUJ010003050">
    <property type="protein sequence ID" value="CAK0803622.1"/>
    <property type="molecule type" value="Genomic_DNA"/>
</dbReference>
<evidence type="ECO:0000256" key="2">
    <source>
        <dbReference type="SAM" id="Coils"/>
    </source>
</evidence>
<feature type="compositionally biased region" description="Basic and acidic residues" evidence="3">
    <location>
        <begin position="606"/>
        <end position="615"/>
    </location>
</feature>
<feature type="coiled-coil region" evidence="2">
    <location>
        <begin position="1"/>
        <end position="77"/>
    </location>
</feature>
<evidence type="ECO:0000256" key="1">
    <source>
        <dbReference type="ARBA" id="ARBA00008372"/>
    </source>
</evidence>
<dbReference type="PANTHER" id="PTHR15092">
    <property type="entry name" value="POLY A -SPECIFIC RIBONUCLEASE/TARGET OF EGR1, MEMBER 1"/>
    <property type="match status" value="1"/>
</dbReference>
<evidence type="ECO:0000256" key="3">
    <source>
        <dbReference type="SAM" id="MobiDB-lite"/>
    </source>
</evidence>
<dbReference type="PROSITE" id="PS50096">
    <property type="entry name" value="IQ"/>
    <property type="match status" value="4"/>
</dbReference>
<evidence type="ECO:0000313" key="5">
    <source>
        <dbReference type="Proteomes" id="UP001189429"/>
    </source>
</evidence>
<feature type="compositionally biased region" description="Low complexity" evidence="3">
    <location>
        <begin position="513"/>
        <end position="524"/>
    </location>
</feature>
<gene>
    <name evidence="4" type="ORF">PCOR1329_LOCUS10727</name>
</gene>
<evidence type="ECO:0000313" key="4">
    <source>
        <dbReference type="EMBL" id="CAK0803622.1"/>
    </source>
</evidence>
<feature type="compositionally biased region" description="Polar residues" evidence="3">
    <location>
        <begin position="706"/>
        <end position="718"/>
    </location>
</feature>
<dbReference type="InterPro" id="IPR006941">
    <property type="entry name" value="RNase_CAF1"/>
</dbReference>
<feature type="coiled-coil region" evidence="2">
    <location>
        <begin position="122"/>
        <end position="149"/>
    </location>
</feature>
<feature type="non-terminal residue" evidence="4">
    <location>
        <position position="1"/>
    </location>
</feature>
<dbReference type="InterPro" id="IPR051181">
    <property type="entry name" value="CAF1_poly(A)_ribonucleases"/>
</dbReference>
<feature type="compositionally biased region" description="Basic and acidic residues" evidence="3">
    <location>
        <begin position="481"/>
        <end position="490"/>
    </location>
</feature>
<dbReference type="SUPFAM" id="SSF53098">
    <property type="entry name" value="Ribonuclease H-like"/>
    <property type="match status" value="1"/>
</dbReference>
<keyword evidence="5" id="KW-1185">Reference proteome</keyword>
<evidence type="ECO:0008006" key="6">
    <source>
        <dbReference type="Google" id="ProtNLM"/>
    </source>
</evidence>
<organism evidence="4 5">
    <name type="scientific">Prorocentrum cordatum</name>
    <dbReference type="NCBI Taxonomy" id="2364126"/>
    <lineage>
        <taxon>Eukaryota</taxon>
        <taxon>Sar</taxon>
        <taxon>Alveolata</taxon>
        <taxon>Dinophyceae</taxon>
        <taxon>Prorocentrales</taxon>
        <taxon>Prorocentraceae</taxon>
        <taxon>Prorocentrum</taxon>
    </lineage>
</organism>
<dbReference type="SMART" id="SM00015">
    <property type="entry name" value="IQ"/>
    <property type="match status" value="4"/>
</dbReference>
<sequence length="734" mass="78059">AEEARCASEEAERAAAATRIQAACRGRLVRRGRAAEAEEAWRAAEAERAAAAARIQVEEAKRRAEDAERAVAAVRIQASYRGRSARQSQAAKVAEDKRRAEEAEHAAAAVRIQASYRGRSVRRGQAAEVAEAKRRAEEAERAAAAVRIQASYRGRSVRQSRAAEAARAGLGRLGLVRFIHSVAMQGCASNFDELAADFERRLPEAQLVACDMELSGVRLEGCADSDSETATERTVKYSRIAEKYAPLEIGFTMVVRGTCVTYNFLTRPRDDYDKDDGALRFLREKRGLDLDESKCIQHGVPYNNSEEEASARPGGGGLLRLWRALCGARVPLVVHSPLDVFFLLACFEQPRLSLLTPRELAALLRRRLPAGVYDTAHLFDAIPGGPKGLSVQEGFGRLWATGGALDRTAETKAAYGDWAAHGSCSKEHEAGYDSLLTAQLFSDLASIAPEKVKEGRNRMYLHMSPNLLDFNGRDGAGNGGEAREGDRAEPEPVAAVADRLLRGLLTRPAEHCGSSGSASTRSGSPEPAEARQQPSRKAGPQPDSPEGRDGNGFSDDDWTSTEQAAPSPWEHGAAPGGPARALSQGARPPPVGSRPGPTAECPPDADELRALHEAALRQFLSDDEPPDAGTEAVASAAPPEPEAEVSELPRAPSEAAPEPDAARAGRLLRGLLRAGGGPGSASTRSGSPEQAAPPPGAACSRRSCGSPASASTRCSSPGQAGGHRRCCALRHPME</sequence>
<feature type="region of interest" description="Disordered" evidence="3">
    <location>
        <begin position="507"/>
        <end position="724"/>
    </location>
</feature>
<comment type="caution">
    <text evidence="4">The sequence shown here is derived from an EMBL/GenBank/DDBJ whole genome shotgun (WGS) entry which is preliminary data.</text>
</comment>